<organism evidence="2 3">
    <name type="scientific">Jatropha curcas</name>
    <name type="common">Barbados nut</name>
    <dbReference type="NCBI Taxonomy" id="180498"/>
    <lineage>
        <taxon>Eukaryota</taxon>
        <taxon>Viridiplantae</taxon>
        <taxon>Streptophyta</taxon>
        <taxon>Embryophyta</taxon>
        <taxon>Tracheophyta</taxon>
        <taxon>Spermatophyta</taxon>
        <taxon>Magnoliopsida</taxon>
        <taxon>eudicotyledons</taxon>
        <taxon>Gunneridae</taxon>
        <taxon>Pentapetalae</taxon>
        <taxon>rosids</taxon>
        <taxon>fabids</taxon>
        <taxon>Malpighiales</taxon>
        <taxon>Euphorbiaceae</taxon>
        <taxon>Crotonoideae</taxon>
        <taxon>Jatropheae</taxon>
        <taxon>Jatropha</taxon>
    </lineage>
</organism>
<gene>
    <name evidence="2" type="ORF">JCGZ_00167</name>
</gene>
<proteinExistence type="predicted"/>
<dbReference type="PANTHER" id="PTHR47074:SF11">
    <property type="entry name" value="REVERSE TRANSCRIPTASE-LIKE PROTEIN"/>
    <property type="match status" value="1"/>
</dbReference>
<feature type="domain" description="RNase H type-1" evidence="1">
    <location>
        <begin position="12"/>
        <end position="78"/>
    </location>
</feature>
<dbReference type="OrthoDB" id="1906820at2759"/>
<dbReference type="PANTHER" id="PTHR47074">
    <property type="entry name" value="BNAC02G40300D PROTEIN"/>
    <property type="match status" value="1"/>
</dbReference>
<dbReference type="Proteomes" id="UP000027138">
    <property type="component" value="Unassembled WGS sequence"/>
</dbReference>
<dbReference type="GO" id="GO:0003676">
    <property type="term" value="F:nucleic acid binding"/>
    <property type="evidence" value="ECO:0007669"/>
    <property type="project" value="InterPro"/>
</dbReference>
<dbReference type="InterPro" id="IPR052929">
    <property type="entry name" value="RNase_H-like_EbsB-rel"/>
</dbReference>
<keyword evidence="3" id="KW-1185">Reference proteome</keyword>
<sequence>MEPLDIGTVKVNCDARIREDNRNGFGMVVRDLNSAIMASGSAWCCSSLSPEEAKAIVVIFALSGMLELGFQSLVLEID</sequence>
<dbReference type="AlphaFoldDB" id="A0A067L629"/>
<dbReference type="GO" id="GO:0004523">
    <property type="term" value="F:RNA-DNA hybrid ribonuclease activity"/>
    <property type="evidence" value="ECO:0007669"/>
    <property type="project" value="InterPro"/>
</dbReference>
<dbReference type="Pfam" id="PF13456">
    <property type="entry name" value="RVT_3"/>
    <property type="match status" value="1"/>
</dbReference>
<accession>A0A067L629</accession>
<evidence type="ECO:0000259" key="1">
    <source>
        <dbReference type="Pfam" id="PF13456"/>
    </source>
</evidence>
<reference evidence="2 3" key="1">
    <citation type="journal article" date="2014" name="PLoS ONE">
        <title>Global Analysis of Gene Expression Profiles in Physic Nut (Jatropha curcas L.) Seedlings Exposed to Salt Stress.</title>
        <authorList>
            <person name="Zhang L."/>
            <person name="Zhang C."/>
            <person name="Wu P."/>
            <person name="Chen Y."/>
            <person name="Li M."/>
            <person name="Jiang H."/>
            <person name="Wu G."/>
        </authorList>
    </citation>
    <scope>NUCLEOTIDE SEQUENCE [LARGE SCALE GENOMIC DNA]</scope>
    <source>
        <strain evidence="3">cv. GZQX0401</strain>
        <tissue evidence="2">Young leaves</tissue>
    </source>
</reference>
<evidence type="ECO:0000313" key="3">
    <source>
        <dbReference type="Proteomes" id="UP000027138"/>
    </source>
</evidence>
<dbReference type="InterPro" id="IPR002156">
    <property type="entry name" value="RNaseH_domain"/>
</dbReference>
<name>A0A067L629_JATCU</name>
<dbReference type="EMBL" id="KK914289">
    <property type="protein sequence ID" value="KDP42663.1"/>
    <property type="molecule type" value="Genomic_DNA"/>
</dbReference>
<protein>
    <recommendedName>
        <fullName evidence="1">RNase H type-1 domain-containing protein</fullName>
    </recommendedName>
</protein>
<evidence type="ECO:0000313" key="2">
    <source>
        <dbReference type="EMBL" id="KDP42663.1"/>
    </source>
</evidence>